<reference evidence="2 3" key="2">
    <citation type="journal article" date="2013" name="IMA Fungus">
        <title>IMA Genome-F 1: Ceratocystis fimbriata: Draft nuclear genome sequence for the plant pathogen, Ceratocystis fimbriata.</title>
        <authorList>
            <person name="Wilken P.M."/>
            <person name="Steenkamp E.T."/>
            <person name="Wingfield M.J."/>
            <person name="de Beer Z.W."/>
            <person name="Wingfield B.D."/>
        </authorList>
    </citation>
    <scope>NUCLEOTIDE SEQUENCE [LARGE SCALE GENOMIC DNA]</scope>
    <source>
        <strain evidence="2 3">CBS 114723</strain>
    </source>
</reference>
<reference evidence="2 3" key="1">
    <citation type="journal article" date="2013" name="Fungal Biol.">
        <title>Analysis of microsatellite markers in the genome of the plant pathogen Ceratocystis fimbriata.</title>
        <authorList>
            <person name="Simpson M.C."/>
            <person name="Wilken P.M."/>
            <person name="Coetzee M.P."/>
            <person name="Wingfield M.J."/>
            <person name="Wingfield B.D."/>
        </authorList>
    </citation>
    <scope>NUCLEOTIDE SEQUENCE [LARGE SCALE GENOMIC DNA]</scope>
    <source>
        <strain evidence="2 3">CBS 114723</strain>
    </source>
</reference>
<dbReference type="AlphaFoldDB" id="A0A2C5XJK0"/>
<keyword evidence="3" id="KW-1185">Reference proteome</keyword>
<feature type="compositionally biased region" description="Polar residues" evidence="1">
    <location>
        <begin position="58"/>
        <end position="78"/>
    </location>
</feature>
<feature type="region of interest" description="Disordered" evidence="1">
    <location>
        <begin position="273"/>
        <end position="340"/>
    </location>
</feature>
<dbReference type="EMBL" id="APWK03000002">
    <property type="protein sequence ID" value="PHH56177.1"/>
    <property type="molecule type" value="Genomic_DNA"/>
</dbReference>
<feature type="compositionally biased region" description="Low complexity" evidence="1">
    <location>
        <begin position="417"/>
        <end position="426"/>
    </location>
</feature>
<dbReference type="Proteomes" id="UP000222788">
    <property type="component" value="Unassembled WGS sequence"/>
</dbReference>
<feature type="compositionally biased region" description="Polar residues" evidence="1">
    <location>
        <begin position="387"/>
        <end position="416"/>
    </location>
</feature>
<feature type="compositionally biased region" description="Polar residues" evidence="1">
    <location>
        <begin position="365"/>
        <end position="374"/>
    </location>
</feature>
<proteinExistence type="predicted"/>
<comment type="caution">
    <text evidence="2">The sequence shown here is derived from an EMBL/GenBank/DDBJ whole genome shotgun (WGS) entry which is preliminary data.</text>
</comment>
<feature type="compositionally biased region" description="Polar residues" evidence="1">
    <location>
        <begin position="273"/>
        <end position="289"/>
    </location>
</feature>
<dbReference type="STRING" id="1035309.A0A2C5XJK0"/>
<gene>
    <name evidence="2" type="primary">sraP</name>
    <name evidence="2" type="ORF">CFIMG_002709RA</name>
</gene>
<feature type="region of interest" description="Disordered" evidence="1">
    <location>
        <begin position="365"/>
        <end position="447"/>
    </location>
</feature>
<name>A0A2C5XJK0_9PEZI</name>
<feature type="compositionally biased region" description="Polar residues" evidence="1">
    <location>
        <begin position="240"/>
        <end position="252"/>
    </location>
</feature>
<feature type="compositionally biased region" description="Polar residues" evidence="1">
    <location>
        <begin position="304"/>
        <end position="322"/>
    </location>
</feature>
<feature type="region of interest" description="Disordered" evidence="1">
    <location>
        <begin position="1"/>
        <end position="124"/>
    </location>
</feature>
<sequence>MKFLPTAPPKASKAPREKTSLAKLFPLRSLSKKAPAPQPPPMSIPRRPVPLSKDGPEPTSQISLSSSTALTPQSTNLTDAGAHNEAQVTPVQSRGRAGFEPESPPTSQPEALQPDDAKPKPLSDIFAADSLSHILSAYTSNSEDSTMTAQKTTMAPTTQAITSTDTDNTPMEAIKRKTLPGASFLSLSSDALGYDYSVLTQYQSQENEAQQAHVTSNTLQIPGSAGLPKSPRSVGGGTVDSGNQENNSTLDTGETMVDRPVSVMTDLLSTYSSLPSNTPTTPASFSLASPATHAPSPPIDDHTGQNGVTMPSSESTNTNVSLPHSDPTSPPHNQSIEPQLWRRRSVKNDVPLQVPTLILHPTTASFAPNTSVSQTREHGASEARSPASHNSSPAKSTATPKESSTGDYSSHTYAPLQQSAASSAQSPDLVTDLHTPPHIPSSADIQTSSENTLYFPKQATSVLKEGSVLPAPKLRRVHFDCLHRHERMIRVSNKHYPLTCQTCEKAETDDFARCPWCALRICVPCSSTLKSVRGDVSRLLDALHNNPPEA</sequence>
<evidence type="ECO:0000256" key="1">
    <source>
        <dbReference type="SAM" id="MobiDB-lite"/>
    </source>
</evidence>
<evidence type="ECO:0000313" key="2">
    <source>
        <dbReference type="EMBL" id="PHH56177.1"/>
    </source>
</evidence>
<feature type="region of interest" description="Disordered" evidence="1">
    <location>
        <begin position="209"/>
        <end position="258"/>
    </location>
</feature>
<feature type="compositionally biased region" description="Polar residues" evidence="1">
    <location>
        <begin position="209"/>
        <end position="221"/>
    </location>
</feature>
<organism evidence="2 3">
    <name type="scientific">Ceratocystis fimbriata CBS 114723</name>
    <dbReference type="NCBI Taxonomy" id="1035309"/>
    <lineage>
        <taxon>Eukaryota</taxon>
        <taxon>Fungi</taxon>
        <taxon>Dikarya</taxon>
        <taxon>Ascomycota</taxon>
        <taxon>Pezizomycotina</taxon>
        <taxon>Sordariomycetes</taxon>
        <taxon>Hypocreomycetidae</taxon>
        <taxon>Microascales</taxon>
        <taxon>Ceratocystidaceae</taxon>
        <taxon>Ceratocystis</taxon>
    </lineage>
</organism>
<accession>A0A2C5XJK0</accession>
<protein>
    <submittedName>
        <fullName evidence="2">Serine-rich adhesin for platelets</fullName>
    </submittedName>
</protein>
<evidence type="ECO:0000313" key="3">
    <source>
        <dbReference type="Proteomes" id="UP000222788"/>
    </source>
</evidence>
<feature type="region of interest" description="Disordered" evidence="1">
    <location>
        <begin position="140"/>
        <end position="166"/>
    </location>
</feature>
<dbReference type="OrthoDB" id="27140at2759"/>